<dbReference type="AlphaFoldDB" id="A0A6J6HF74"/>
<keyword evidence="3 5" id="KW-1133">Transmembrane helix</keyword>
<keyword evidence="4 5" id="KW-0472">Membrane</keyword>
<evidence type="ECO:0000256" key="5">
    <source>
        <dbReference type="SAM" id="Phobius"/>
    </source>
</evidence>
<feature type="transmembrane region" description="Helical" evidence="5">
    <location>
        <begin position="214"/>
        <end position="233"/>
    </location>
</feature>
<evidence type="ECO:0000256" key="2">
    <source>
        <dbReference type="ARBA" id="ARBA00022692"/>
    </source>
</evidence>
<reference evidence="6" key="1">
    <citation type="submission" date="2020-05" db="EMBL/GenBank/DDBJ databases">
        <authorList>
            <person name="Chiriac C."/>
            <person name="Salcher M."/>
            <person name="Ghai R."/>
            <person name="Kavagutti S V."/>
        </authorList>
    </citation>
    <scope>NUCLEOTIDE SEQUENCE</scope>
</reference>
<dbReference type="PROSITE" id="PS50895">
    <property type="entry name" value="SURF1"/>
    <property type="match status" value="1"/>
</dbReference>
<dbReference type="InterPro" id="IPR002994">
    <property type="entry name" value="Surf1/Shy1"/>
</dbReference>
<evidence type="ECO:0000313" key="6">
    <source>
        <dbReference type="EMBL" id="CAB4611203.1"/>
    </source>
</evidence>
<dbReference type="InterPro" id="IPR045214">
    <property type="entry name" value="Surf1/Surf4"/>
</dbReference>
<accession>A0A6J6HF74</accession>
<evidence type="ECO:0000256" key="1">
    <source>
        <dbReference type="ARBA" id="ARBA00004370"/>
    </source>
</evidence>
<dbReference type="PANTHER" id="PTHR23427">
    <property type="entry name" value="SURFEIT LOCUS PROTEIN"/>
    <property type="match status" value="1"/>
</dbReference>
<dbReference type="EMBL" id="CAEZUU010000063">
    <property type="protein sequence ID" value="CAB4611203.1"/>
    <property type="molecule type" value="Genomic_DNA"/>
</dbReference>
<dbReference type="Pfam" id="PF02104">
    <property type="entry name" value="SURF1"/>
    <property type="match status" value="1"/>
</dbReference>
<dbReference type="CDD" id="cd06662">
    <property type="entry name" value="SURF1"/>
    <property type="match status" value="1"/>
</dbReference>
<dbReference type="GO" id="GO:0016020">
    <property type="term" value="C:membrane"/>
    <property type="evidence" value="ECO:0007669"/>
    <property type="project" value="UniProtKB-SubCell"/>
</dbReference>
<dbReference type="PANTHER" id="PTHR23427:SF2">
    <property type="entry name" value="SURFEIT LOCUS PROTEIN 1"/>
    <property type="match status" value="1"/>
</dbReference>
<gene>
    <name evidence="6" type="ORF">UFOPK1857_00424</name>
</gene>
<organism evidence="6">
    <name type="scientific">freshwater metagenome</name>
    <dbReference type="NCBI Taxonomy" id="449393"/>
    <lineage>
        <taxon>unclassified sequences</taxon>
        <taxon>metagenomes</taxon>
        <taxon>ecological metagenomes</taxon>
    </lineage>
</organism>
<sequence>MHLLENWKRWLVWAALVVVFAVACSFLSNWQFSRRAEALAKIQSVSTNFDQAPVALDEVAGSGAFDAKNEWRPVTLSGKFLIDHAVLVRNRPYNGSPGFLQLIPFQLDSGKVVAVEAGWLPTGDDNHAPKIIPLPPATEQQIVARVRPSEPTLNRDAPAKQLGTINVQALIEKEALSGPVYKNFYVRLASPYSSAQFPKVLPRPELDEGNHLSYALQWILFALMAVAALVWAIKQETQARRMKIDPSYKPKVRRKVGDADKAAEDAAL</sequence>
<keyword evidence="2 5" id="KW-0812">Transmembrane</keyword>
<comment type="subcellular location">
    <subcellularLocation>
        <location evidence="1">Membrane</location>
    </subcellularLocation>
</comment>
<protein>
    <submittedName>
        <fullName evidence="6">Unannotated protein</fullName>
    </submittedName>
</protein>
<evidence type="ECO:0000256" key="3">
    <source>
        <dbReference type="ARBA" id="ARBA00022989"/>
    </source>
</evidence>
<proteinExistence type="predicted"/>
<name>A0A6J6HF74_9ZZZZ</name>
<evidence type="ECO:0000256" key="4">
    <source>
        <dbReference type="ARBA" id="ARBA00023136"/>
    </source>
</evidence>